<evidence type="ECO:0000256" key="5">
    <source>
        <dbReference type="ARBA" id="ARBA00022723"/>
    </source>
</evidence>
<dbReference type="InterPro" id="IPR015424">
    <property type="entry name" value="PyrdxlP-dep_Trfase"/>
</dbReference>
<dbReference type="EMBL" id="UGQA01000001">
    <property type="protein sequence ID" value="STY94319.1"/>
    <property type="molecule type" value="Genomic_DNA"/>
</dbReference>
<comment type="catalytic activity">
    <reaction evidence="9">
        <text>(sulfur carrier)-H + L-cysteine = (sulfur carrier)-SH + L-alanine</text>
        <dbReference type="Rhea" id="RHEA:43892"/>
        <dbReference type="Rhea" id="RHEA-COMP:14737"/>
        <dbReference type="Rhea" id="RHEA-COMP:14739"/>
        <dbReference type="ChEBI" id="CHEBI:29917"/>
        <dbReference type="ChEBI" id="CHEBI:35235"/>
        <dbReference type="ChEBI" id="CHEBI:57972"/>
        <dbReference type="ChEBI" id="CHEBI:64428"/>
        <dbReference type="EC" id="2.8.1.7"/>
    </reaction>
</comment>
<sequence>MHSVYLDYNASTPCDERVIEAMNPHWVEFGNPHSNHLFGIRKQTIIADCLDALSEIYDCLPEDILFTSGATEANNLAIFSGIKLAKRENPTANIILTSYLEHKSVLEPLKVIAQRENLEVVYVDITQEGFIDLADFEQKVASNQVLWASVCMTNGEIGTNQPISKIATMCQGHGIMLHVDGSQAGYCDIQFGELDIDYLTISGHKIYAPTGIGLLISKHLQNTEFEPMIYGGGQQNGLRSGTLPTPLILGLTKACEILNKIKIEERKSLVALRNYLLDSLSNDLSIKVHGSLENRHPGNLHLAIEGIDAFQLLNNLQPYVAFSLGSACNGLNRDYPRLMDSIGVSKQEFESSLRITVGRMTTKEEIEFSIDKIKDKSQLIHKINQSILNIKPFP</sequence>
<evidence type="ECO:0000256" key="1">
    <source>
        <dbReference type="ARBA" id="ARBA00001933"/>
    </source>
</evidence>
<keyword evidence="6" id="KW-0663">Pyridoxal phosphate</keyword>
<dbReference type="Gene3D" id="3.40.640.10">
    <property type="entry name" value="Type I PLP-dependent aspartate aminotransferase-like (Major domain)"/>
    <property type="match status" value="1"/>
</dbReference>
<comment type="similarity">
    <text evidence="2">Belongs to the class-V pyridoxal-phosphate-dependent aminotransferase family. NifS/IscS subfamily.</text>
</comment>
<dbReference type="GO" id="GO:0031071">
    <property type="term" value="F:cysteine desulfurase activity"/>
    <property type="evidence" value="ECO:0007669"/>
    <property type="project" value="UniProtKB-EC"/>
</dbReference>
<dbReference type="PIRSF" id="PIRSF005572">
    <property type="entry name" value="NifS"/>
    <property type="match status" value="1"/>
</dbReference>
<keyword evidence="7" id="KW-0408">Iron</keyword>
<evidence type="ECO:0000259" key="11">
    <source>
        <dbReference type="Pfam" id="PF00266"/>
    </source>
</evidence>
<evidence type="ECO:0000256" key="4">
    <source>
        <dbReference type="ARBA" id="ARBA00022679"/>
    </source>
</evidence>
<name>A0A378Q0P2_9GAMM</name>
<evidence type="ECO:0000256" key="6">
    <source>
        <dbReference type="ARBA" id="ARBA00022898"/>
    </source>
</evidence>
<reference evidence="12 13" key="1">
    <citation type="submission" date="2018-06" db="EMBL/GenBank/DDBJ databases">
        <authorList>
            <consortium name="Pathogen Informatics"/>
            <person name="Doyle S."/>
        </authorList>
    </citation>
    <scope>NUCLEOTIDE SEQUENCE [LARGE SCALE GENOMIC DNA]</scope>
    <source>
        <strain evidence="12 13">NCTC11091</strain>
    </source>
</reference>
<dbReference type="InterPro" id="IPR015422">
    <property type="entry name" value="PyrdxlP-dep_Trfase_small"/>
</dbReference>
<dbReference type="RefSeq" id="WP_067059132.1">
    <property type="nucleotide sequence ID" value="NZ_MXAO01000031.1"/>
</dbReference>
<dbReference type="GO" id="GO:0046872">
    <property type="term" value="F:metal ion binding"/>
    <property type="evidence" value="ECO:0007669"/>
    <property type="project" value="UniProtKB-KW"/>
</dbReference>
<dbReference type="Gene3D" id="3.90.1150.10">
    <property type="entry name" value="Aspartate Aminotransferase, domain 1"/>
    <property type="match status" value="1"/>
</dbReference>
<organism evidence="12 13">
    <name type="scientific">Faucicola atlantae</name>
    <dbReference type="NCBI Taxonomy" id="34059"/>
    <lineage>
        <taxon>Bacteria</taxon>
        <taxon>Pseudomonadati</taxon>
        <taxon>Pseudomonadota</taxon>
        <taxon>Gammaproteobacteria</taxon>
        <taxon>Moraxellales</taxon>
        <taxon>Moraxellaceae</taxon>
        <taxon>Faucicola</taxon>
    </lineage>
</organism>
<accession>A0A378Q0P2</accession>
<gene>
    <name evidence="12" type="primary">iscS_1</name>
    <name evidence="12" type="ORF">NCTC11091_00079</name>
</gene>
<comment type="cofactor">
    <cofactor evidence="1 10">
        <name>pyridoxal 5'-phosphate</name>
        <dbReference type="ChEBI" id="CHEBI:597326"/>
    </cofactor>
</comment>
<dbReference type="InterPro" id="IPR020578">
    <property type="entry name" value="Aminotrans_V_PyrdxlP_BS"/>
</dbReference>
<proteinExistence type="inferred from homology"/>
<dbReference type="SUPFAM" id="SSF53383">
    <property type="entry name" value="PLP-dependent transferases"/>
    <property type="match status" value="1"/>
</dbReference>
<keyword evidence="5" id="KW-0479">Metal-binding</keyword>
<dbReference type="InterPro" id="IPR016454">
    <property type="entry name" value="Cysteine_dSase"/>
</dbReference>
<dbReference type="EC" id="2.8.1.7" evidence="3"/>
<feature type="domain" description="Aminotransferase class V" evidence="11">
    <location>
        <begin position="4"/>
        <end position="367"/>
    </location>
</feature>
<keyword evidence="4 12" id="KW-0808">Transferase</keyword>
<dbReference type="InterPro" id="IPR000192">
    <property type="entry name" value="Aminotrans_V_dom"/>
</dbReference>
<dbReference type="Proteomes" id="UP000255193">
    <property type="component" value="Unassembled WGS sequence"/>
</dbReference>
<evidence type="ECO:0000313" key="12">
    <source>
        <dbReference type="EMBL" id="STY94319.1"/>
    </source>
</evidence>
<evidence type="ECO:0000256" key="2">
    <source>
        <dbReference type="ARBA" id="ARBA00006490"/>
    </source>
</evidence>
<evidence type="ECO:0000256" key="9">
    <source>
        <dbReference type="ARBA" id="ARBA00050776"/>
    </source>
</evidence>
<keyword evidence="8" id="KW-0411">Iron-sulfur</keyword>
<dbReference type="AlphaFoldDB" id="A0A378Q0P2"/>
<dbReference type="PANTHER" id="PTHR11601">
    <property type="entry name" value="CYSTEINE DESULFURYLASE FAMILY MEMBER"/>
    <property type="match status" value="1"/>
</dbReference>
<evidence type="ECO:0000256" key="10">
    <source>
        <dbReference type="RuleBase" id="RU004504"/>
    </source>
</evidence>
<dbReference type="PANTHER" id="PTHR11601:SF34">
    <property type="entry name" value="CYSTEINE DESULFURASE"/>
    <property type="match status" value="1"/>
</dbReference>
<evidence type="ECO:0000256" key="3">
    <source>
        <dbReference type="ARBA" id="ARBA00012239"/>
    </source>
</evidence>
<protein>
    <recommendedName>
        <fullName evidence="3">cysteine desulfurase</fullName>
        <ecNumber evidence="3">2.8.1.7</ecNumber>
    </recommendedName>
</protein>
<dbReference type="PROSITE" id="PS00595">
    <property type="entry name" value="AA_TRANSFER_CLASS_5"/>
    <property type="match status" value="1"/>
</dbReference>
<evidence type="ECO:0000256" key="7">
    <source>
        <dbReference type="ARBA" id="ARBA00023004"/>
    </source>
</evidence>
<dbReference type="GO" id="GO:0051536">
    <property type="term" value="F:iron-sulfur cluster binding"/>
    <property type="evidence" value="ECO:0007669"/>
    <property type="project" value="UniProtKB-KW"/>
</dbReference>
<dbReference type="Pfam" id="PF00266">
    <property type="entry name" value="Aminotran_5"/>
    <property type="match status" value="1"/>
</dbReference>
<evidence type="ECO:0000313" key="13">
    <source>
        <dbReference type="Proteomes" id="UP000255193"/>
    </source>
</evidence>
<evidence type="ECO:0000256" key="8">
    <source>
        <dbReference type="ARBA" id="ARBA00023014"/>
    </source>
</evidence>
<dbReference type="InterPro" id="IPR015421">
    <property type="entry name" value="PyrdxlP-dep_Trfase_major"/>
</dbReference>